<evidence type="ECO:0000313" key="3">
    <source>
        <dbReference type="Proteomes" id="UP000240739"/>
    </source>
</evidence>
<organism evidence="2 3">
    <name type="scientific">Paraconexibacter algicola</name>
    <dbReference type="NCBI Taxonomy" id="2133960"/>
    <lineage>
        <taxon>Bacteria</taxon>
        <taxon>Bacillati</taxon>
        <taxon>Actinomycetota</taxon>
        <taxon>Thermoleophilia</taxon>
        <taxon>Solirubrobacterales</taxon>
        <taxon>Paraconexibacteraceae</taxon>
        <taxon>Paraconexibacter</taxon>
    </lineage>
</organism>
<evidence type="ECO:0000256" key="1">
    <source>
        <dbReference type="SAM" id="Phobius"/>
    </source>
</evidence>
<dbReference type="OrthoDB" id="9810341at2"/>
<keyword evidence="1" id="KW-1133">Transmembrane helix</keyword>
<feature type="transmembrane region" description="Helical" evidence="1">
    <location>
        <begin position="419"/>
        <end position="439"/>
    </location>
</feature>
<accession>A0A2T4UI40</accession>
<protein>
    <recommendedName>
        <fullName evidence="4">CorA-like Mg2+ transporter protein</fullName>
    </recommendedName>
</protein>
<dbReference type="RefSeq" id="WP_107567324.1">
    <property type="nucleotide sequence ID" value="NZ_PYYB01000001.1"/>
</dbReference>
<keyword evidence="3" id="KW-1185">Reference proteome</keyword>
<reference evidence="2 3" key="1">
    <citation type="submission" date="2018-03" db="EMBL/GenBank/DDBJ databases">
        <title>Aquarubrobacter algicola gen. nov., sp. nov., a novel actinobacterium isolated from shallow eutrophic lake during the end of cyanobacterial harmful algal blooms.</title>
        <authorList>
            <person name="Chun S.J."/>
        </authorList>
    </citation>
    <scope>NUCLEOTIDE SEQUENCE [LARGE SCALE GENOMIC DNA]</scope>
    <source>
        <strain evidence="2 3">Seoho-28</strain>
    </source>
</reference>
<name>A0A2T4UI40_9ACTN</name>
<evidence type="ECO:0000313" key="2">
    <source>
        <dbReference type="EMBL" id="PTL58887.1"/>
    </source>
</evidence>
<comment type="caution">
    <text evidence="2">The sequence shown here is derived from an EMBL/GenBank/DDBJ whole genome shotgun (WGS) entry which is preliminary data.</text>
</comment>
<proteinExistence type="predicted"/>
<evidence type="ECO:0008006" key="4">
    <source>
        <dbReference type="Google" id="ProtNLM"/>
    </source>
</evidence>
<sequence length="546" mass="58934">MSNASGWSISDSLSTRECTVVSEILGYVSEPREGTTPEGAFFRAYYRPVETMLGERGYTIDELDAADQEIARLLLATRAPAAFDSLVLALDGVITRLKALGQTYADIVEHLKPNGQGAVADLLAANGRAEDEEPDSEDHRVTEPEDEELELRAEAVDGLLTLVEPGADAKPPKGEHLVAGTYRRAHWLAHPLRFGDPELLICLLGLDMHATGRTLPGYDRREREMGQERAGRTWAVWYSAELSAHLCYFNRPAPCLMLVGHEPWDEGDAEDDSKFRVWQLQNEWLAGGGLLATFGALAFKRLQDDLDRALSQTMILEAEILDGVAAAEPLRGADFVAGIANASRLAIGALAFAQAVPKLERDHTRRAALLDTLSGVELTARRVRGDVRAVHDTLSQAVAAEQLQTAQTRATNDARFQSTVTFLTATLLTPTLVGTVYGANVAEFDDGKPGLLDMLVVMFATGLLTYSTLRLLDLKPFTGEAHAGWQRAALSVLGALTVTATVSLAAGLVSGWPYIIAAAALAAATMHAACSNVFPPSHPITAERRD</sequence>
<keyword evidence="1" id="KW-0812">Transmembrane</keyword>
<dbReference type="Proteomes" id="UP000240739">
    <property type="component" value="Unassembled WGS sequence"/>
</dbReference>
<gene>
    <name evidence="2" type="ORF">C7Y72_04075</name>
</gene>
<feature type="transmembrane region" description="Helical" evidence="1">
    <location>
        <begin position="514"/>
        <end position="535"/>
    </location>
</feature>
<feature type="transmembrane region" description="Helical" evidence="1">
    <location>
        <begin position="451"/>
        <end position="469"/>
    </location>
</feature>
<feature type="transmembrane region" description="Helical" evidence="1">
    <location>
        <begin position="489"/>
        <end position="508"/>
    </location>
</feature>
<keyword evidence="1" id="KW-0472">Membrane</keyword>
<dbReference type="EMBL" id="PYYB01000001">
    <property type="protein sequence ID" value="PTL58887.1"/>
    <property type="molecule type" value="Genomic_DNA"/>
</dbReference>
<dbReference type="AlphaFoldDB" id="A0A2T4UI40"/>